<proteinExistence type="predicted"/>
<evidence type="ECO:0000313" key="1">
    <source>
        <dbReference type="EMBL" id="SDB95652.1"/>
    </source>
</evidence>
<dbReference type="Proteomes" id="UP000198943">
    <property type="component" value="Unassembled WGS sequence"/>
</dbReference>
<organism evidence="1 2">
    <name type="scientific">Succiniclasticum ruminis</name>
    <dbReference type="NCBI Taxonomy" id="40841"/>
    <lineage>
        <taxon>Bacteria</taxon>
        <taxon>Bacillati</taxon>
        <taxon>Bacillota</taxon>
        <taxon>Negativicutes</taxon>
        <taxon>Acidaminococcales</taxon>
        <taxon>Acidaminococcaceae</taxon>
        <taxon>Succiniclasticum</taxon>
    </lineage>
</organism>
<keyword evidence="2" id="KW-1185">Reference proteome</keyword>
<evidence type="ECO:0000313" key="2">
    <source>
        <dbReference type="Proteomes" id="UP000198943"/>
    </source>
</evidence>
<name>A0A1G6HN24_9FIRM</name>
<reference evidence="2" key="1">
    <citation type="submission" date="2016-10" db="EMBL/GenBank/DDBJ databases">
        <authorList>
            <person name="Varghese N."/>
            <person name="Submissions S."/>
        </authorList>
    </citation>
    <scope>NUCLEOTIDE SEQUENCE [LARGE SCALE GENOMIC DNA]</scope>
    <source>
        <strain evidence="2">DSM 11005</strain>
    </source>
</reference>
<accession>A0A1G6HN24</accession>
<dbReference type="RefSeq" id="WP_176760332.1">
    <property type="nucleotide sequence ID" value="NZ_FMYW01000001.1"/>
</dbReference>
<gene>
    <name evidence="1" type="ORF">SAMN04487864_101110</name>
</gene>
<dbReference type="AlphaFoldDB" id="A0A1G6HN24"/>
<sequence length="46" mass="4969">MSDNIIHLNEAALKGHYYCKVVSAGLKQPFESALKIPGANNVRVGN</sequence>
<dbReference type="EMBL" id="FMYW01000001">
    <property type="protein sequence ID" value="SDB95652.1"/>
    <property type="molecule type" value="Genomic_DNA"/>
</dbReference>
<protein>
    <submittedName>
        <fullName evidence="1">Uncharacterized protein</fullName>
    </submittedName>
</protein>